<evidence type="ECO:0000313" key="1">
    <source>
        <dbReference type="EMBL" id="MPY41867.1"/>
    </source>
</evidence>
<dbReference type="PANTHER" id="PTHR43431">
    <property type="entry name" value="OXIDOREDUCTASE, SHORT CHAIN DEHYDROGENASE/REDUCTASE FAMILY (AFU_ORTHOLOGUE AFUA_5G14000)"/>
    <property type="match status" value="1"/>
</dbReference>
<gene>
    <name evidence="1" type="ORF">FNH04_18745</name>
</gene>
<keyword evidence="2" id="KW-1185">Reference proteome</keyword>
<dbReference type="SUPFAM" id="SSF51735">
    <property type="entry name" value="NAD(P)-binding Rossmann-fold domains"/>
    <property type="match status" value="1"/>
</dbReference>
<proteinExistence type="predicted"/>
<sequence>MPTIAVVGAGPGLGLSIARVFGGHGFDVALVSRTRENLDGLVAELTKDGITAEGFQADVSAPEQLTGALAAATGRFGRIDVLEYSPQPSSIMATPAEVTLDTLRPQIDGLLYGAVTAVQAVLPDMRKSGSGTLLFTTGGGAIDPHPALAALNIAHAALRNWAVNLHNTLGAEGIYAANVSINVAIAEQAPQAGIPYRAPDEIAQDYWTLHTRRETADHFVSA</sequence>
<evidence type="ECO:0000313" key="2">
    <source>
        <dbReference type="Proteomes" id="UP000326979"/>
    </source>
</evidence>
<dbReference type="OrthoDB" id="9799818at2"/>
<dbReference type="RefSeq" id="WP_152785688.1">
    <property type="nucleotide sequence ID" value="NZ_BAABEQ010000001.1"/>
</dbReference>
<dbReference type="EMBL" id="VJZE01000119">
    <property type="protein sequence ID" value="MPY41867.1"/>
    <property type="molecule type" value="Genomic_DNA"/>
</dbReference>
<reference evidence="1 2" key="1">
    <citation type="submission" date="2019-07" db="EMBL/GenBank/DDBJ databases">
        <title>New species of Amycolatopsis and Streptomyces.</title>
        <authorList>
            <person name="Duangmal K."/>
            <person name="Teo W.F.A."/>
            <person name="Lipun K."/>
        </authorList>
    </citation>
    <scope>NUCLEOTIDE SEQUENCE [LARGE SCALE GENOMIC DNA]</scope>
    <source>
        <strain evidence="1 2">TISTR 2346</strain>
    </source>
</reference>
<dbReference type="InterPro" id="IPR036291">
    <property type="entry name" value="NAD(P)-bd_dom_sf"/>
</dbReference>
<dbReference type="Proteomes" id="UP000326979">
    <property type="component" value="Unassembled WGS sequence"/>
</dbReference>
<dbReference type="AlphaFoldDB" id="A0A5N8W2Z3"/>
<dbReference type="Pfam" id="PF00106">
    <property type="entry name" value="adh_short"/>
    <property type="match status" value="1"/>
</dbReference>
<dbReference type="Gene3D" id="3.40.50.720">
    <property type="entry name" value="NAD(P)-binding Rossmann-like Domain"/>
    <property type="match status" value="1"/>
</dbReference>
<name>A0A5N8W2Z3_9ACTN</name>
<organism evidence="1 2">
    <name type="scientific">Streptomyces phyllanthi</name>
    <dbReference type="NCBI Taxonomy" id="1803180"/>
    <lineage>
        <taxon>Bacteria</taxon>
        <taxon>Bacillati</taxon>
        <taxon>Actinomycetota</taxon>
        <taxon>Actinomycetes</taxon>
        <taxon>Kitasatosporales</taxon>
        <taxon>Streptomycetaceae</taxon>
        <taxon>Streptomyces</taxon>
    </lineage>
</organism>
<comment type="caution">
    <text evidence="1">The sequence shown here is derived from an EMBL/GenBank/DDBJ whole genome shotgun (WGS) entry which is preliminary data.</text>
</comment>
<protein>
    <submittedName>
        <fullName evidence="1">SDR family NAD(P)-dependent oxidoreductase</fullName>
    </submittedName>
</protein>
<dbReference type="PANTHER" id="PTHR43431:SF7">
    <property type="entry name" value="OXIDOREDUCTASE, SHORT CHAIN DEHYDROGENASE_REDUCTASE FAMILY (AFU_ORTHOLOGUE AFUA_5G14000)"/>
    <property type="match status" value="1"/>
</dbReference>
<accession>A0A5N8W2Z3</accession>
<dbReference type="InterPro" id="IPR002347">
    <property type="entry name" value="SDR_fam"/>
</dbReference>